<dbReference type="SMART" id="SM00086">
    <property type="entry name" value="PAC"/>
    <property type="match status" value="4"/>
</dbReference>
<keyword evidence="6" id="KW-0175">Coiled coil</keyword>
<dbReference type="KEGG" id="mpi:Mpet_1128"/>
<accession>E1RCZ4</accession>
<dbReference type="InterPro" id="IPR000700">
    <property type="entry name" value="PAS-assoc_C"/>
</dbReference>
<dbReference type="Pfam" id="PF13426">
    <property type="entry name" value="PAS_9"/>
    <property type="match status" value="1"/>
</dbReference>
<dbReference type="InterPro" id="IPR005467">
    <property type="entry name" value="His_kinase_dom"/>
</dbReference>
<keyword evidence="3" id="KW-0597">Phosphoprotein</keyword>
<dbReference type="SUPFAM" id="SSF55874">
    <property type="entry name" value="ATPase domain of HSP90 chaperone/DNA topoisomerase II/histidine kinase"/>
    <property type="match status" value="1"/>
</dbReference>
<name>E1RCZ4_METP4</name>
<dbReference type="PROSITE" id="PS50113">
    <property type="entry name" value="PAC"/>
    <property type="match status" value="3"/>
</dbReference>
<reference evidence="10 11" key="1">
    <citation type="journal article" date="2010" name="Stand. Genomic Sci.">
        <title>Complete genome sequence of Methanoplanus petrolearius type strain (SEBR 4847).</title>
        <authorList>
            <person name="Brambilla E."/>
            <person name="Djao O.D."/>
            <person name="Daligault H."/>
            <person name="Lapidus A."/>
            <person name="Lucas S."/>
            <person name="Hammon N."/>
            <person name="Nolan M."/>
            <person name="Tice H."/>
            <person name="Cheng J.F."/>
            <person name="Han C."/>
            <person name="Tapia R."/>
            <person name="Goodwin L."/>
            <person name="Pitluck S."/>
            <person name="Liolios K."/>
            <person name="Ivanova N."/>
            <person name="Mavromatis K."/>
            <person name="Mikhailova N."/>
            <person name="Pati A."/>
            <person name="Chen A."/>
            <person name="Palaniappan K."/>
            <person name="Land M."/>
            <person name="Hauser L."/>
            <person name="Chang Y.J."/>
            <person name="Jeffries C.D."/>
            <person name="Rohde M."/>
            <person name="Spring S."/>
            <person name="Sikorski J."/>
            <person name="Goker M."/>
            <person name="Woyke T."/>
            <person name="Bristow J."/>
            <person name="Eisen J.A."/>
            <person name="Markowitz V."/>
            <person name="Hugenholtz P."/>
            <person name="Kyrpides N.C."/>
            <person name="Klenk H.P."/>
        </authorList>
    </citation>
    <scope>NUCLEOTIDE SEQUENCE [LARGE SCALE GENOMIC DNA]</scope>
    <source>
        <strain evidence="11">DSM 11571 / OCM 486 / SEBR 4847</strain>
    </source>
</reference>
<dbReference type="CDD" id="cd00130">
    <property type="entry name" value="PAS"/>
    <property type="match status" value="4"/>
</dbReference>
<dbReference type="GeneID" id="25394985"/>
<evidence type="ECO:0000256" key="4">
    <source>
        <dbReference type="ARBA" id="ARBA00022679"/>
    </source>
</evidence>
<evidence type="ECO:0000256" key="5">
    <source>
        <dbReference type="ARBA" id="ARBA00022777"/>
    </source>
</evidence>
<protein>
    <recommendedName>
        <fullName evidence="2">histidine kinase</fullName>
        <ecNumber evidence="2">2.7.13.3</ecNumber>
    </recommendedName>
</protein>
<dbReference type="PROSITE" id="PS50109">
    <property type="entry name" value="HIS_KIN"/>
    <property type="match status" value="1"/>
</dbReference>
<comment type="catalytic activity">
    <reaction evidence="1">
        <text>ATP + protein L-histidine = ADP + protein N-phospho-L-histidine.</text>
        <dbReference type="EC" id="2.7.13.3"/>
    </reaction>
</comment>
<feature type="domain" description="PAS" evidence="8">
    <location>
        <begin position="393"/>
        <end position="439"/>
    </location>
</feature>
<organism evidence="10 11">
    <name type="scientific">Methanolacinia petrolearia (strain DSM 11571 / OCM 486 / SEBR 4847)</name>
    <name type="common">Methanoplanus petrolearius</name>
    <dbReference type="NCBI Taxonomy" id="679926"/>
    <lineage>
        <taxon>Archaea</taxon>
        <taxon>Methanobacteriati</taxon>
        <taxon>Methanobacteriota</taxon>
        <taxon>Stenosarchaea group</taxon>
        <taxon>Methanomicrobia</taxon>
        <taxon>Methanomicrobiales</taxon>
        <taxon>Methanomicrobiaceae</taxon>
        <taxon>Methanolacinia</taxon>
    </lineage>
</organism>
<feature type="domain" description="PAS" evidence="8">
    <location>
        <begin position="259"/>
        <end position="329"/>
    </location>
</feature>
<dbReference type="Pfam" id="PF02518">
    <property type="entry name" value="HATPase_c"/>
    <property type="match status" value="1"/>
</dbReference>
<dbReference type="InterPro" id="IPR000014">
    <property type="entry name" value="PAS"/>
</dbReference>
<evidence type="ECO:0000259" key="9">
    <source>
        <dbReference type="PROSITE" id="PS50113"/>
    </source>
</evidence>
<evidence type="ECO:0000259" key="8">
    <source>
        <dbReference type="PROSITE" id="PS50112"/>
    </source>
</evidence>
<keyword evidence="5 10" id="KW-0418">Kinase</keyword>
<dbReference type="GO" id="GO:0004673">
    <property type="term" value="F:protein histidine kinase activity"/>
    <property type="evidence" value="ECO:0007669"/>
    <property type="project" value="UniProtKB-EC"/>
</dbReference>
<keyword evidence="11" id="KW-1185">Reference proteome</keyword>
<evidence type="ECO:0000256" key="3">
    <source>
        <dbReference type="ARBA" id="ARBA00022553"/>
    </source>
</evidence>
<sequence length="741" mass="84329">MAETEKNAGRNHDTLNLYIDAAGVMLLFLDKQGIIREINRKGCEILGYDEDEILDKKFTDIFLPQAKKDQNQLAFLNYIAESNGTSGSPEFDITTKNGETRTILWQKSIIKGRNEEITGIIISGEDITAIKKLESLLELIRFAFDHSPDQIYFTDNKGEIVYSNSKALESFGIEPGSPVKTTISEINPEISGEAWGKLWSEIKAKGKIRFESVHMYRDGTQYPADTIAHLITHEGIEYACMISRDISEQKKSEDLLRRNEAYLQTLISTIPDLIWLKDKNCSYLACNRMFERFLGSKESEIIGKTDYDFVEREIAEFFHENDRRAIEAGKPTINEEWITFADDGNRAYLETIRMPMYNPDGTLMGVLGIGRDITHRKEMEDMLRNSETQLKKLNEDLKIIIDNAPAMIFYKDNRNNYIKANPAGARAFGLSTGEIEGKNGSELFPKFADMYYMNDLQVINSGKPRFGKIESFPSPTMENLWIRTDEIPLKEQNGHVYGILLFISDITEQKRNEDALKEVNRKLNLLSSITRHDILNQITGAAGYLEIIGLDHEIPEGTKTEEYLQKISKIIETIKRQITFTGYYKDLGEQAPIWFDVRVIIGKVSANLDLDGIELENDINDLEVFADPLFEKVIYNLIDNAIKHGKTLTQISFSIEKRPKEILIICTDNGTGVPDWAKEKIFKREYYQNSGLGLFLSGEILGITGLKIIENGHFGEGARFEIHVPDGKFRISSQLSDQISE</sequence>
<evidence type="ECO:0000256" key="2">
    <source>
        <dbReference type="ARBA" id="ARBA00012438"/>
    </source>
</evidence>
<dbReference type="SUPFAM" id="SSF55785">
    <property type="entry name" value="PYP-like sensor domain (PAS domain)"/>
    <property type="match status" value="4"/>
</dbReference>
<keyword evidence="4" id="KW-0808">Transferase</keyword>
<dbReference type="InterPro" id="IPR036890">
    <property type="entry name" value="HATPase_C_sf"/>
</dbReference>
<dbReference type="HOGENOM" id="CLU_000445_114_58_2"/>
<evidence type="ECO:0000313" key="11">
    <source>
        <dbReference type="Proteomes" id="UP000006565"/>
    </source>
</evidence>
<dbReference type="Gene3D" id="3.30.565.10">
    <property type="entry name" value="Histidine kinase-like ATPase, C-terminal domain"/>
    <property type="match status" value="1"/>
</dbReference>
<dbReference type="RefSeq" id="WP_013329072.1">
    <property type="nucleotide sequence ID" value="NC_014507.1"/>
</dbReference>
<dbReference type="EC" id="2.7.13.3" evidence="2"/>
<dbReference type="InterPro" id="IPR001610">
    <property type="entry name" value="PAC"/>
</dbReference>
<evidence type="ECO:0000259" key="7">
    <source>
        <dbReference type="PROSITE" id="PS50109"/>
    </source>
</evidence>
<dbReference type="Proteomes" id="UP000006565">
    <property type="component" value="Chromosome"/>
</dbReference>
<feature type="domain" description="Histidine kinase" evidence="7">
    <location>
        <begin position="630"/>
        <end position="728"/>
    </location>
</feature>
<feature type="domain" description="PAC" evidence="9">
    <location>
        <begin position="465"/>
        <end position="518"/>
    </location>
</feature>
<dbReference type="InterPro" id="IPR052162">
    <property type="entry name" value="Sensor_kinase/Photoreceptor"/>
</dbReference>
<dbReference type="Pfam" id="PF08448">
    <property type="entry name" value="PAS_4"/>
    <property type="match status" value="3"/>
</dbReference>
<dbReference type="EMBL" id="CP002117">
    <property type="protein sequence ID" value="ADN35894.1"/>
    <property type="molecule type" value="Genomic_DNA"/>
</dbReference>
<proteinExistence type="predicted"/>
<evidence type="ECO:0000256" key="6">
    <source>
        <dbReference type="SAM" id="Coils"/>
    </source>
</evidence>
<dbReference type="SMART" id="SM00091">
    <property type="entry name" value="PAS"/>
    <property type="match status" value="4"/>
</dbReference>
<dbReference type="AlphaFoldDB" id="E1RCZ4"/>
<dbReference type="Gene3D" id="3.30.450.20">
    <property type="entry name" value="PAS domain"/>
    <property type="match status" value="4"/>
</dbReference>
<dbReference type="SMART" id="SM00387">
    <property type="entry name" value="HATPase_c"/>
    <property type="match status" value="1"/>
</dbReference>
<evidence type="ECO:0000313" key="10">
    <source>
        <dbReference type="EMBL" id="ADN35894.1"/>
    </source>
</evidence>
<dbReference type="InterPro" id="IPR013656">
    <property type="entry name" value="PAS_4"/>
</dbReference>
<gene>
    <name evidence="10" type="ordered locus">Mpet_1128</name>
</gene>
<dbReference type="CDD" id="cd00075">
    <property type="entry name" value="HATPase"/>
    <property type="match status" value="1"/>
</dbReference>
<dbReference type="PANTHER" id="PTHR43304:SF1">
    <property type="entry name" value="PAC DOMAIN-CONTAINING PROTEIN"/>
    <property type="match status" value="1"/>
</dbReference>
<feature type="domain" description="PAS" evidence="8">
    <location>
        <begin position="11"/>
        <end position="83"/>
    </location>
</feature>
<feature type="coiled-coil region" evidence="6">
    <location>
        <begin position="376"/>
        <end position="403"/>
    </location>
</feature>
<dbReference type="PANTHER" id="PTHR43304">
    <property type="entry name" value="PHYTOCHROME-LIKE PROTEIN CPH1"/>
    <property type="match status" value="1"/>
</dbReference>
<dbReference type="InterPro" id="IPR003594">
    <property type="entry name" value="HATPase_dom"/>
</dbReference>
<dbReference type="eggNOG" id="arCOG06192">
    <property type="taxonomic scope" value="Archaea"/>
</dbReference>
<feature type="domain" description="PAC" evidence="9">
    <location>
        <begin position="333"/>
        <end position="385"/>
    </location>
</feature>
<dbReference type="NCBIfam" id="TIGR00229">
    <property type="entry name" value="sensory_box"/>
    <property type="match status" value="4"/>
</dbReference>
<dbReference type="OrthoDB" id="71385at2157"/>
<dbReference type="eggNOG" id="arCOG06712">
    <property type="taxonomic scope" value="Archaea"/>
</dbReference>
<evidence type="ECO:0000256" key="1">
    <source>
        <dbReference type="ARBA" id="ARBA00000085"/>
    </source>
</evidence>
<dbReference type="STRING" id="679926.Mpet_1128"/>
<dbReference type="eggNOG" id="arCOG06193">
    <property type="taxonomic scope" value="Archaea"/>
</dbReference>
<dbReference type="InterPro" id="IPR035965">
    <property type="entry name" value="PAS-like_dom_sf"/>
</dbReference>
<feature type="domain" description="PAC" evidence="9">
    <location>
        <begin position="87"/>
        <end position="139"/>
    </location>
</feature>
<dbReference type="PROSITE" id="PS50112">
    <property type="entry name" value="PAS"/>
    <property type="match status" value="3"/>
</dbReference>